<reference evidence="3" key="1">
    <citation type="journal article" date="2019" name="Int. J. Syst. Evol. Microbiol.">
        <title>The Global Catalogue of Microorganisms (GCM) 10K type strain sequencing project: providing services to taxonomists for standard genome sequencing and annotation.</title>
        <authorList>
            <consortium name="The Broad Institute Genomics Platform"/>
            <consortium name="The Broad Institute Genome Sequencing Center for Infectious Disease"/>
            <person name="Wu L."/>
            <person name="Ma J."/>
        </authorList>
    </citation>
    <scope>NUCLEOTIDE SEQUENCE [LARGE SCALE GENOMIC DNA]</scope>
    <source>
        <strain evidence="3">JCM 17782</strain>
    </source>
</reference>
<feature type="compositionally biased region" description="Acidic residues" evidence="1">
    <location>
        <begin position="9"/>
        <end position="18"/>
    </location>
</feature>
<evidence type="ECO:0008006" key="4">
    <source>
        <dbReference type="Google" id="ProtNLM"/>
    </source>
</evidence>
<feature type="compositionally biased region" description="Acidic residues" evidence="1">
    <location>
        <begin position="78"/>
        <end position="91"/>
    </location>
</feature>
<protein>
    <recommendedName>
        <fullName evidence="4">DUF5709 domain-containing protein</fullName>
    </recommendedName>
</protein>
<comment type="caution">
    <text evidence="2">The sequence shown here is derived from an EMBL/GenBank/DDBJ whole genome shotgun (WGS) entry which is preliminary data.</text>
</comment>
<keyword evidence="3" id="KW-1185">Reference proteome</keyword>
<name>A0ABP8RAI6_9MYCO</name>
<sequence>MSENPQADELVDPADFPEEGGPGDTLNASEGTDSDELHNDDGDIVVDPPEGWSEANRFGMTAREEREGESLDARLAEEEPDISPDFPEEGGDGLADGPPGRAQRGQIDGAPEDGQSLYEVVDENGAPDFTQTTE</sequence>
<feature type="region of interest" description="Disordered" evidence="1">
    <location>
        <begin position="1"/>
        <end position="134"/>
    </location>
</feature>
<proteinExistence type="predicted"/>
<dbReference type="EMBL" id="BAABGF010000001">
    <property type="protein sequence ID" value="GAA4532678.1"/>
    <property type="molecule type" value="Genomic_DNA"/>
</dbReference>
<feature type="compositionally biased region" description="Basic and acidic residues" evidence="1">
    <location>
        <begin position="62"/>
        <end position="77"/>
    </location>
</feature>
<gene>
    <name evidence="2" type="ORF">GCM10023161_02400</name>
</gene>
<dbReference type="Proteomes" id="UP001501417">
    <property type="component" value="Unassembled WGS sequence"/>
</dbReference>
<evidence type="ECO:0000313" key="2">
    <source>
        <dbReference type="EMBL" id="GAA4532678.1"/>
    </source>
</evidence>
<evidence type="ECO:0000256" key="1">
    <source>
        <dbReference type="SAM" id="MobiDB-lite"/>
    </source>
</evidence>
<dbReference type="RefSeq" id="WP_264043963.1">
    <property type="nucleotide sequence ID" value="NZ_BAABGF010000001.1"/>
</dbReference>
<accession>A0ABP8RAI6</accession>
<organism evidence="2 3">
    <name type="scientific">Mycobacterium paraffinicum</name>
    <dbReference type="NCBI Taxonomy" id="53378"/>
    <lineage>
        <taxon>Bacteria</taxon>
        <taxon>Bacillati</taxon>
        <taxon>Actinomycetota</taxon>
        <taxon>Actinomycetes</taxon>
        <taxon>Mycobacteriales</taxon>
        <taxon>Mycobacteriaceae</taxon>
        <taxon>Mycobacterium</taxon>
    </lineage>
</organism>
<evidence type="ECO:0000313" key="3">
    <source>
        <dbReference type="Proteomes" id="UP001501417"/>
    </source>
</evidence>